<proteinExistence type="predicted"/>
<dbReference type="RefSeq" id="WP_138252572.1">
    <property type="nucleotide sequence ID" value="NZ_VAVZ01000011.1"/>
</dbReference>
<reference evidence="3 4" key="1">
    <citation type="submission" date="2019-05" db="EMBL/GenBank/DDBJ databases">
        <title>Nesterenkonia sp. GY074 isolated from the Southern Atlantic Ocean.</title>
        <authorList>
            <person name="Zhang G."/>
        </authorList>
    </citation>
    <scope>NUCLEOTIDE SEQUENCE [LARGE SCALE GENOMIC DNA]</scope>
    <source>
        <strain evidence="3 4">GY074</strain>
    </source>
</reference>
<feature type="transmembrane region" description="Helical" evidence="1">
    <location>
        <begin position="17"/>
        <end position="38"/>
    </location>
</feature>
<sequence>MARDDQLPKPRRRGRKLIIGAATILGAVSMVLVLVWAFQRSLIFFPDTAEVPPAADVLSGGEDLTLRTSDGLELEAWFAPPAPASEDRDFAVLMAPGNGGNRESRAGLAHALQDEGFAVLLLEYRGYSKNPGSPSEAGLIRDGIAATDALEAKGYPSERTIYWGESIGGGVIAALLTERPPAAAVFRSPFTELADVGSVHYPWLPVRTILRDEFPVATHVSQSRVPISVIRAEHDSVVPAELSADVAAAAPHLVEERVIENADHNDPVMFGPEVAEVVVRLAEAVGP</sequence>
<protein>
    <submittedName>
        <fullName evidence="3">Alpha/beta hydrolase</fullName>
    </submittedName>
</protein>
<organism evidence="3 4">
    <name type="scientific">Nesterenkonia salmonea</name>
    <dbReference type="NCBI Taxonomy" id="1804987"/>
    <lineage>
        <taxon>Bacteria</taxon>
        <taxon>Bacillati</taxon>
        <taxon>Actinomycetota</taxon>
        <taxon>Actinomycetes</taxon>
        <taxon>Micrococcales</taxon>
        <taxon>Micrococcaceae</taxon>
        <taxon>Nesterenkonia</taxon>
    </lineage>
</organism>
<evidence type="ECO:0000313" key="3">
    <source>
        <dbReference type="EMBL" id="TLP98284.1"/>
    </source>
</evidence>
<dbReference type="Pfam" id="PF12146">
    <property type="entry name" value="Hydrolase_4"/>
    <property type="match status" value="1"/>
</dbReference>
<evidence type="ECO:0000313" key="4">
    <source>
        <dbReference type="Proteomes" id="UP000310458"/>
    </source>
</evidence>
<feature type="domain" description="Serine aminopeptidase S33" evidence="2">
    <location>
        <begin position="91"/>
        <end position="194"/>
    </location>
</feature>
<keyword evidence="4" id="KW-1185">Reference proteome</keyword>
<accession>A0A5R9BCD6</accession>
<keyword evidence="1" id="KW-0812">Transmembrane</keyword>
<dbReference type="InterPro" id="IPR022742">
    <property type="entry name" value="Hydrolase_4"/>
</dbReference>
<dbReference type="GO" id="GO:0016787">
    <property type="term" value="F:hydrolase activity"/>
    <property type="evidence" value="ECO:0007669"/>
    <property type="project" value="UniProtKB-KW"/>
</dbReference>
<comment type="caution">
    <text evidence="3">The sequence shown here is derived from an EMBL/GenBank/DDBJ whole genome shotgun (WGS) entry which is preliminary data.</text>
</comment>
<dbReference type="Gene3D" id="3.40.50.1820">
    <property type="entry name" value="alpha/beta hydrolase"/>
    <property type="match status" value="1"/>
</dbReference>
<dbReference type="Proteomes" id="UP000310458">
    <property type="component" value="Unassembled WGS sequence"/>
</dbReference>
<dbReference type="PANTHER" id="PTHR12277">
    <property type="entry name" value="ALPHA/BETA HYDROLASE DOMAIN-CONTAINING PROTEIN"/>
    <property type="match status" value="1"/>
</dbReference>
<evidence type="ECO:0000256" key="1">
    <source>
        <dbReference type="SAM" id="Phobius"/>
    </source>
</evidence>
<keyword evidence="1" id="KW-1133">Transmembrane helix</keyword>
<dbReference type="InterPro" id="IPR029058">
    <property type="entry name" value="AB_hydrolase_fold"/>
</dbReference>
<name>A0A5R9BCD6_9MICC</name>
<evidence type="ECO:0000259" key="2">
    <source>
        <dbReference type="Pfam" id="PF12146"/>
    </source>
</evidence>
<dbReference type="OrthoDB" id="9777090at2"/>
<dbReference type="PANTHER" id="PTHR12277:SF79">
    <property type="entry name" value="XAA-PRO DIPEPTIDYL-PEPTIDASE-RELATED"/>
    <property type="match status" value="1"/>
</dbReference>
<dbReference type="AlphaFoldDB" id="A0A5R9BCD6"/>
<dbReference type="EMBL" id="VAVZ01000011">
    <property type="protein sequence ID" value="TLP98284.1"/>
    <property type="molecule type" value="Genomic_DNA"/>
</dbReference>
<dbReference type="SUPFAM" id="SSF53474">
    <property type="entry name" value="alpha/beta-Hydrolases"/>
    <property type="match status" value="1"/>
</dbReference>
<keyword evidence="1" id="KW-0472">Membrane</keyword>
<keyword evidence="3" id="KW-0378">Hydrolase</keyword>
<gene>
    <name evidence="3" type="ORF">FEF26_05695</name>
</gene>